<keyword evidence="5" id="KW-1185">Reference proteome</keyword>
<evidence type="ECO:0000313" key="5">
    <source>
        <dbReference type="Proteomes" id="UP000822476"/>
    </source>
</evidence>
<dbReference type="Gene3D" id="3.40.50.1820">
    <property type="entry name" value="alpha/beta hydrolase"/>
    <property type="match status" value="1"/>
</dbReference>
<proteinExistence type="inferred from homology"/>
<dbReference type="GO" id="GO:0005739">
    <property type="term" value="C:mitochondrion"/>
    <property type="evidence" value="ECO:0007669"/>
    <property type="project" value="TreeGrafter"/>
</dbReference>
<protein>
    <recommendedName>
        <fullName evidence="3">AB hydrolase-1 domain-containing protein</fullName>
    </recommendedName>
</protein>
<evidence type="ECO:0000256" key="1">
    <source>
        <dbReference type="ARBA" id="ARBA00038097"/>
    </source>
</evidence>
<gene>
    <name evidence="4" type="ORF">EG68_04808</name>
</gene>
<organism evidence="4 5">
    <name type="scientific">Paragonimus skrjabini miyazakii</name>
    <dbReference type="NCBI Taxonomy" id="59628"/>
    <lineage>
        <taxon>Eukaryota</taxon>
        <taxon>Metazoa</taxon>
        <taxon>Spiralia</taxon>
        <taxon>Lophotrochozoa</taxon>
        <taxon>Platyhelminthes</taxon>
        <taxon>Trematoda</taxon>
        <taxon>Digenea</taxon>
        <taxon>Plagiorchiida</taxon>
        <taxon>Troglotremata</taxon>
        <taxon>Troglotrematidae</taxon>
        <taxon>Paragonimus</taxon>
    </lineage>
</organism>
<dbReference type="PANTHER" id="PTHR42886">
    <property type="entry name" value="RE40534P-RELATED"/>
    <property type="match status" value="1"/>
</dbReference>
<dbReference type="EMBL" id="JTDE01002043">
    <property type="protein sequence ID" value="KAF7257956.1"/>
    <property type="molecule type" value="Genomic_DNA"/>
</dbReference>
<sequence>MYMQPSVFIAEHEVDQNPLPIWLRWNRSSPQLLIESEGKLFKRVKSQLHNCFVPIFDNNFIRTVIAKNYAHDTTKDANTPLVLMHGFASGVALWCKNIDSLASKRPVYAFDLLGFARSSRPTFSTDPAEAESQFVSSFEEWRRALNLEKFILVAHSFGGYISTAYSILHPNRIAHLILVDPWGFLEAPFDEETWLKNSKRPWLLRVALNLVRSTSPLAPLRAAGPLARRIFHRARDDLRSFYDQRDVVLGSYYEVPKVEDELNVSHDSPVLSSTTSTESESFRIPAGAEKSTSEDTDGSDLQKHFNAEDFDGSIALDYVYHMNVQKPSGELGFKAMCSTIGWAQNPMINRIGQLDPSIIEGAGHQVYAQAADDFNAYVNSIADHMDSGDHFLPSGCNHSSECMESTMEIDRSPRKIYPSPLKPSRLQKFFFHTDPGEPNSSQSSQLSGASSHDETSDETSFRS</sequence>
<name>A0A8S9YX57_9TREM</name>
<dbReference type="AlphaFoldDB" id="A0A8S9YX57"/>
<dbReference type="InterPro" id="IPR029058">
    <property type="entry name" value="AB_hydrolase_fold"/>
</dbReference>
<evidence type="ECO:0000256" key="2">
    <source>
        <dbReference type="SAM" id="MobiDB-lite"/>
    </source>
</evidence>
<dbReference type="InterPro" id="IPR000073">
    <property type="entry name" value="AB_hydrolase_1"/>
</dbReference>
<dbReference type="GO" id="GO:0006654">
    <property type="term" value="P:phosphatidic acid biosynthetic process"/>
    <property type="evidence" value="ECO:0007669"/>
    <property type="project" value="TreeGrafter"/>
</dbReference>
<evidence type="ECO:0000313" key="4">
    <source>
        <dbReference type="EMBL" id="KAF7257956.1"/>
    </source>
</evidence>
<feature type="compositionally biased region" description="Low complexity" evidence="2">
    <location>
        <begin position="440"/>
        <end position="450"/>
    </location>
</feature>
<dbReference type="Proteomes" id="UP000822476">
    <property type="component" value="Unassembled WGS sequence"/>
</dbReference>
<dbReference type="GO" id="GO:0055088">
    <property type="term" value="P:lipid homeostasis"/>
    <property type="evidence" value="ECO:0007669"/>
    <property type="project" value="TreeGrafter"/>
</dbReference>
<feature type="region of interest" description="Disordered" evidence="2">
    <location>
        <begin position="427"/>
        <end position="463"/>
    </location>
</feature>
<dbReference type="PRINTS" id="PR00111">
    <property type="entry name" value="ABHYDROLASE"/>
</dbReference>
<dbReference type="GO" id="GO:0052689">
    <property type="term" value="F:carboxylic ester hydrolase activity"/>
    <property type="evidence" value="ECO:0007669"/>
    <property type="project" value="TreeGrafter"/>
</dbReference>
<comment type="caution">
    <text evidence="4">The sequence shown here is derived from an EMBL/GenBank/DDBJ whole genome shotgun (WGS) entry which is preliminary data.</text>
</comment>
<accession>A0A8S9YX57</accession>
<dbReference type="GO" id="GO:0042171">
    <property type="term" value="F:lysophosphatidic acid acyltransferase activity"/>
    <property type="evidence" value="ECO:0007669"/>
    <property type="project" value="TreeGrafter"/>
</dbReference>
<dbReference type="OrthoDB" id="7457040at2759"/>
<dbReference type="PANTHER" id="PTHR42886:SF29">
    <property type="entry name" value="PUMMELIG, ISOFORM A"/>
    <property type="match status" value="1"/>
</dbReference>
<dbReference type="SUPFAM" id="SSF53474">
    <property type="entry name" value="alpha/beta-Hydrolases"/>
    <property type="match status" value="1"/>
</dbReference>
<feature type="region of interest" description="Disordered" evidence="2">
    <location>
        <begin position="265"/>
        <end position="300"/>
    </location>
</feature>
<evidence type="ECO:0000259" key="3">
    <source>
        <dbReference type="Pfam" id="PF00561"/>
    </source>
</evidence>
<feature type="domain" description="AB hydrolase-1" evidence="3">
    <location>
        <begin position="80"/>
        <end position="190"/>
    </location>
</feature>
<feature type="compositionally biased region" description="Basic and acidic residues" evidence="2">
    <location>
        <begin position="451"/>
        <end position="463"/>
    </location>
</feature>
<comment type="similarity">
    <text evidence="1">Belongs to the peptidase S33 family. ABHD4/ABHD5 subfamily.</text>
</comment>
<dbReference type="Pfam" id="PF00561">
    <property type="entry name" value="Abhydrolase_1"/>
    <property type="match status" value="1"/>
</dbReference>
<reference evidence="4" key="1">
    <citation type="submission" date="2019-07" db="EMBL/GenBank/DDBJ databases">
        <title>Annotation for the trematode Paragonimus miyazaki's.</title>
        <authorList>
            <person name="Choi Y.-J."/>
        </authorList>
    </citation>
    <scope>NUCLEOTIDE SEQUENCE</scope>
    <source>
        <strain evidence="4">Japan</strain>
    </source>
</reference>
<dbReference type="GO" id="GO:0005811">
    <property type="term" value="C:lipid droplet"/>
    <property type="evidence" value="ECO:0007669"/>
    <property type="project" value="TreeGrafter"/>
</dbReference>